<dbReference type="PANTHER" id="PTHR30520:SF2">
    <property type="entry name" value="INNER MEMBRANE PROTEIN YFDC"/>
    <property type="match status" value="1"/>
</dbReference>
<dbReference type="GO" id="GO:0005886">
    <property type="term" value="C:plasma membrane"/>
    <property type="evidence" value="ECO:0007669"/>
    <property type="project" value="TreeGrafter"/>
</dbReference>
<dbReference type="InterPro" id="IPR023271">
    <property type="entry name" value="Aquaporin-like"/>
</dbReference>
<protein>
    <submittedName>
        <fullName evidence="6">Formate/nitrite transporter family protein</fullName>
    </submittedName>
</protein>
<dbReference type="Proteomes" id="UP000429644">
    <property type="component" value="Unassembled WGS sequence"/>
</dbReference>
<gene>
    <name evidence="6" type="ORF">GB882_12885</name>
</gene>
<keyword evidence="3 5" id="KW-1133">Transmembrane helix</keyword>
<evidence type="ECO:0000256" key="5">
    <source>
        <dbReference type="SAM" id="Phobius"/>
    </source>
</evidence>
<dbReference type="AlphaFoldDB" id="A0A7J9UY68"/>
<dbReference type="PANTHER" id="PTHR30520">
    <property type="entry name" value="FORMATE TRANSPORTER-RELATED"/>
    <property type="match status" value="1"/>
</dbReference>
<dbReference type="InterPro" id="IPR000292">
    <property type="entry name" value="For/NO2_transpt"/>
</dbReference>
<keyword evidence="4 5" id="KW-0472">Membrane</keyword>
<evidence type="ECO:0000256" key="4">
    <source>
        <dbReference type="ARBA" id="ARBA00023136"/>
    </source>
</evidence>
<proteinExistence type="predicted"/>
<evidence type="ECO:0000313" key="7">
    <source>
        <dbReference type="Proteomes" id="UP000429644"/>
    </source>
</evidence>
<dbReference type="EMBL" id="WHPD01002778">
    <property type="protein sequence ID" value="MPV89566.1"/>
    <property type="molecule type" value="Genomic_DNA"/>
</dbReference>
<feature type="transmembrane region" description="Helical" evidence="5">
    <location>
        <begin position="190"/>
        <end position="219"/>
    </location>
</feature>
<keyword evidence="7" id="KW-1185">Reference proteome</keyword>
<dbReference type="Pfam" id="PF01226">
    <property type="entry name" value="Form_Nir_trans"/>
    <property type="match status" value="1"/>
</dbReference>
<dbReference type="Gene3D" id="1.20.1080.10">
    <property type="entry name" value="Glycerol uptake facilitator protein"/>
    <property type="match status" value="1"/>
</dbReference>
<feature type="transmembrane region" description="Helical" evidence="5">
    <location>
        <begin position="159"/>
        <end position="178"/>
    </location>
</feature>
<evidence type="ECO:0000256" key="1">
    <source>
        <dbReference type="ARBA" id="ARBA00004141"/>
    </source>
</evidence>
<comment type="caution">
    <text evidence="6">The sequence shown here is derived from an EMBL/GenBank/DDBJ whole genome shotgun (WGS) entry which is preliminary data.</text>
</comment>
<sequence>MSNVDRRQLGHTGGPMEDELEEAFDRQVEEGVQRLHRPWREVLVTGFFGGTEVAVGVLAFLLVLEQTDSHLLAGLAFSIGFLALLLGHSELFTEGFLIPVLTVAARRAHWSQMLRLWGGTLVANLVGGWLMMWLIVAAFPGLAAPLVGAGSHFATAPLSVQSLSLAVLGGAVITLMTRMQHGTDSMPAKIAAAVAAAFLLAGGQLFHSVLDSLLIFGALHTGRAGFGYGQWAQWFAYTVVGNVVGGLGLVTLLRLVRSKERLQMEWSSVRGDQEDGRSAS</sequence>
<feature type="transmembrane region" description="Helical" evidence="5">
    <location>
        <begin position="116"/>
        <end position="139"/>
    </location>
</feature>
<feature type="transmembrane region" description="Helical" evidence="5">
    <location>
        <begin position="42"/>
        <end position="64"/>
    </location>
</feature>
<evidence type="ECO:0000256" key="2">
    <source>
        <dbReference type="ARBA" id="ARBA00022692"/>
    </source>
</evidence>
<feature type="transmembrane region" description="Helical" evidence="5">
    <location>
        <begin position="231"/>
        <end position="256"/>
    </location>
</feature>
<keyword evidence="2 5" id="KW-0812">Transmembrane</keyword>
<organism evidence="6 7">
    <name type="scientific">Georgenia ruanii</name>
    <dbReference type="NCBI Taxonomy" id="348442"/>
    <lineage>
        <taxon>Bacteria</taxon>
        <taxon>Bacillati</taxon>
        <taxon>Actinomycetota</taxon>
        <taxon>Actinomycetes</taxon>
        <taxon>Micrococcales</taxon>
        <taxon>Bogoriellaceae</taxon>
        <taxon>Georgenia</taxon>
    </lineage>
</organism>
<comment type="subcellular location">
    <subcellularLocation>
        <location evidence="1">Membrane</location>
        <topology evidence="1">Multi-pass membrane protein</topology>
    </subcellularLocation>
</comment>
<name>A0A7J9UY68_9MICO</name>
<dbReference type="OrthoDB" id="3374311at2"/>
<accession>A0A7J9UY68</accession>
<reference evidence="6 7" key="1">
    <citation type="submission" date="2019-10" db="EMBL/GenBank/DDBJ databases">
        <title>Georgenia wutianyii sp. nov. and Georgenia yuyongxinii sp. nov. isolated from plateau pika (Ochotona curzoniae) in the Qinghai-Tibet plateau of China.</title>
        <authorList>
            <person name="Tian Z."/>
        </authorList>
    </citation>
    <scope>NUCLEOTIDE SEQUENCE [LARGE SCALE GENOMIC DNA]</scope>
    <source>
        <strain evidence="6 7">JCM 15130</strain>
    </source>
</reference>
<dbReference type="GO" id="GO:0015499">
    <property type="term" value="F:formate transmembrane transporter activity"/>
    <property type="evidence" value="ECO:0007669"/>
    <property type="project" value="TreeGrafter"/>
</dbReference>
<evidence type="ECO:0000256" key="3">
    <source>
        <dbReference type="ARBA" id="ARBA00022989"/>
    </source>
</evidence>
<dbReference type="RefSeq" id="WP_152232310.1">
    <property type="nucleotide sequence ID" value="NZ_BAAAOT010000012.1"/>
</dbReference>
<evidence type="ECO:0000313" key="6">
    <source>
        <dbReference type="EMBL" id="MPV89566.1"/>
    </source>
</evidence>